<evidence type="ECO:0000313" key="3">
    <source>
        <dbReference type="Proteomes" id="UP001268864"/>
    </source>
</evidence>
<name>A0ABU2FVE9_9EURY</name>
<comment type="caution">
    <text evidence="2">The sequence shown here is derived from an EMBL/GenBank/DDBJ whole genome shotgun (WGS) entry which is preliminary data.</text>
</comment>
<organism evidence="2 3">
    <name type="scientific">Haloarcula onubensis</name>
    <dbReference type="NCBI Taxonomy" id="2950539"/>
    <lineage>
        <taxon>Archaea</taxon>
        <taxon>Methanobacteriati</taxon>
        <taxon>Methanobacteriota</taxon>
        <taxon>Stenosarchaea group</taxon>
        <taxon>Halobacteria</taxon>
        <taxon>Halobacteriales</taxon>
        <taxon>Haloarculaceae</taxon>
        <taxon>Haloarcula</taxon>
    </lineage>
</organism>
<sequence>MRDTNNDSQTELGAFAADEASTSSEDEPTAVQNAVAINQLTSLLQDLTSQMETINAELNDHETEQNSEVTIDSDPTGMFH</sequence>
<reference evidence="2 3" key="1">
    <citation type="submission" date="2022-06" db="EMBL/GenBank/DDBJ databases">
        <title>Halomicroarcula sp. a new haloarchaeum isolate from saline soil.</title>
        <authorList>
            <person name="Strakova D."/>
            <person name="Galisteo C."/>
            <person name="Sanchez-Porro C."/>
            <person name="Ventosa A."/>
        </authorList>
    </citation>
    <scope>NUCLEOTIDE SEQUENCE [LARGE SCALE GENOMIC DNA]</scope>
    <source>
        <strain evidence="2 3">S3CR25-11</strain>
    </source>
</reference>
<feature type="region of interest" description="Disordered" evidence="1">
    <location>
        <begin position="57"/>
        <end position="80"/>
    </location>
</feature>
<feature type="region of interest" description="Disordered" evidence="1">
    <location>
        <begin position="1"/>
        <end position="31"/>
    </location>
</feature>
<keyword evidence="3" id="KW-1185">Reference proteome</keyword>
<accession>A0ABU2FVE9</accession>
<gene>
    <name evidence="2" type="ORF">NDI86_21775</name>
</gene>
<dbReference type="Proteomes" id="UP001268864">
    <property type="component" value="Unassembled WGS sequence"/>
</dbReference>
<dbReference type="RefSeq" id="WP_310902401.1">
    <property type="nucleotide sequence ID" value="NZ_JAMQOS010000011.1"/>
</dbReference>
<protein>
    <submittedName>
        <fullName evidence="2">Uncharacterized protein</fullName>
    </submittedName>
</protein>
<proteinExistence type="predicted"/>
<evidence type="ECO:0000256" key="1">
    <source>
        <dbReference type="SAM" id="MobiDB-lite"/>
    </source>
</evidence>
<dbReference type="EMBL" id="JAMQOS010000011">
    <property type="protein sequence ID" value="MDS0284735.1"/>
    <property type="molecule type" value="Genomic_DNA"/>
</dbReference>
<evidence type="ECO:0000313" key="2">
    <source>
        <dbReference type="EMBL" id="MDS0284735.1"/>
    </source>
</evidence>
<feature type="compositionally biased region" description="Polar residues" evidence="1">
    <location>
        <begin position="1"/>
        <end position="11"/>
    </location>
</feature>